<evidence type="ECO:0000256" key="2">
    <source>
        <dbReference type="ARBA" id="ARBA00004496"/>
    </source>
</evidence>
<evidence type="ECO:0000313" key="9">
    <source>
        <dbReference type="EMBL" id="KAJ8972006.1"/>
    </source>
</evidence>
<evidence type="ECO:0000313" key="10">
    <source>
        <dbReference type="Proteomes" id="UP001162164"/>
    </source>
</evidence>
<dbReference type="PANTHER" id="PTHR10742:SF405">
    <property type="entry name" value="PEROXISOMAL N(1)-ACETYL-SPERMINE_SPERMIDINE OXIDASE"/>
    <property type="match status" value="1"/>
</dbReference>
<dbReference type="InterPro" id="IPR002937">
    <property type="entry name" value="Amino_oxidase"/>
</dbReference>
<gene>
    <name evidence="9" type="ORF">NQ317_017255</name>
</gene>
<proteinExistence type="inferred from homology"/>
<keyword evidence="6" id="KW-0274">FAD</keyword>
<keyword evidence="10" id="KW-1185">Reference proteome</keyword>
<dbReference type="SUPFAM" id="SSF54373">
    <property type="entry name" value="FAD-linked reductases, C-terminal domain"/>
    <property type="match status" value="1"/>
</dbReference>
<comment type="subcellular location">
    <subcellularLocation>
        <location evidence="2">Cytoplasm</location>
    </subcellularLocation>
</comment>
<evidence type="ECO:0000256" key="6">
    <source>
        <dbReference type="ARBA" id="ARBA00022827"/>
    </source>
</evidence>
<dbReference type="PANTHER" id="PTHR10742">
    <property type="entry name" value="FLAVIN MONOAMINE OXIDASE"/>
    <property type="match status" value="1"/>
</dbReference>
<name>A0ABQ9J444_9CUCU</name>
<keyword evidence="4" id="KW-0963">Cytoplasm</keyword>
<comment type="caution">
    <text evidence="9">The sequence shown here is derived from an EMBL/GenBank/DDBJ whole genome shotgun (WGS) entry which is preliminary data.</text>
</comment>
<comment type="similarity">
    <text evidence="3">Belongs to the flavin monoamine oxidase family.</text>
</comment>
<evidence type="ECO:0000256" key="1">
    <source>
        <dbReference type="ARBA" id="ARBA00001974"/>
    </source>
</evidence>
<protein>
    <recommendedName>
        <fullName evidence="8">Amine oxidase domain-containing protein</fullName>
    </recommendedName>
</protein>
<dbReference type="Gene3D" id="3.90.660.10">
    <property type="match status" value="2"/>
</dbReference>
<evidence type="ECO:0000256" key="3">
    <source>
        <dbReference type="ARBA" id="ARBA00005995"/>
    </source>
</evidence>
<dbReference type="InterPro" id="IPR050281">
    <property type="entry name" value="Flavin_monoamine_oxidase"/>
</dbReference>
<feature type="domain" description="Amine oxidase" evidence="8">
    <location>
        <begin position="218"/>
        <end position="397"/>
    </location>
</feature>
<accession>A0ABQ9J444</accession>
<evidence type="ECO:0000256" key="4">
    <source>
        <dbReference type="ARBA" id="ARBA00022490"/>
    </source>
</evidence>
<organism evidence="9 10">
    <name type="scientific">Molorchus minor</name>
    <dbReference type="NCBI Taxonomy" id="1323400"/>
    <lineage>
        <taxon>Eukaryota</taxon>
        <taxon>Metazoa</taxon>
        <taxon>Ecdysozoa</taxon>
        <taxon>Arthropoda</taxon>
        <taxon>Hexapoda</taxon>
        <taxon>Insecta</taxon>
        <taxon>Pterygota</taxon>
        <taxon>Neoptera</taxon>
        <taxon>Endopterygota</taxon>
        <taxon>Coleoptera</taxon>
        <taxon>Polyphaga</taxon>
        <taxon>Cucujiformia</taxon>
        <taxon>Chrysomeloidea</taxon>
        <taxon>Cerambycidae</taxon>
        <taxon>Lamiinae</taxon>
        <taxon>Monochamini</taxon>
        <taxon>Molorchus</taxon>
    </lineage>
</organism>
<dbReference type="InterPro" id="IPR036188">
    <property type="entry name" value="FAD/NAD-bd_sf"/>
</dbReference>
<keyword evidence="7" id="KW-0560">Oxidoreductase</keyword>
<dbReference type="SUPFAM" id="SSF51905">
    <property type="entry name" value="FAD/NAD(P)-binding domain"/>
    <property type="match status" value="1"/>
</dbReference>
<keyword evidence="5" id="KW-0285">Flavoprotein</keyword>
<dbReference type="Proteomes" id="UP001162164">
    <property type="component" value="Unassembled WGS sequence"/>
</dbReference>
<evidence type="ECO:0000256" key="5">
    <source>
        <dbReference type="ARBA" id="ARBA00022630"/>
    </source>
</evidence>
<sequence>MPLSRNNYEYYNTVILGAGMAGLGAATRFTQLGYREFLIVEAQNKPGGRIQTITVDEQPLDIGAQWLHGKDNPLYEIALKHNLLADETSEEGLGIFIRNDGTVLDEFLVKIVDFQIGKILEECQSFVDKSVFPTSVGDYLVEKFYKYLESCDDSDAVRQMKLELFDWHLRFQIVDNSCPNLRRLSAKYWGSYICLDDIAHYNIKGGYQSLLDVIIQGLPKDNSIDKMGFYGIAKIYLFFEDKWWGDMKGFQFLWKSGTVFEIEENWIRHLTGFDEVFGQPNALIGWVGSDGVEQVEKLSEIEVGSVCINTMRKFLPGYDIPEPKQVLRTKWNSNPYVKGSYCHITPECDHSDSAIHKLAEPIYINDVPKIIFAGEAVHPSHYSTTHGAYESGQQQAAFAS</sequence>
<reference evidence="9" key="1">
    <citation type="journal article" date="2023" name="Insect Mol. Biol.">
        <title>Genome sequencing provides insights into the evolution of gene families encoding plant cell wall-degrading enzymes in longhorned beetles.</title>
        <authorList>
            <person name="Shin N.R."/>
            <person name="Okamura Y."/>
            <person name="Kirsch R."/>
            <person name="Pauchet Y."/>
        </authorList>
    </citation>
    <scope>NUCLEOTIDE SEQUENCE</scope>
    <source>
        <strain evidence="9">MMC_N1</strain>
    </source>
</reference>
<evidence type="ECO:0000256" key="7">
    <source>
        <dbReference type="ARBA" id="ARBA00023002"/>
    </source>
</evidence>
<comment type="cofactor">
    <cofactor evidence="1">
        <name>FAD</name>
        <dbReference type="ChEBI" id="CHEBI:57692"/>
    </cofactor>
</comment>
<dbReference type="Gene3D" id="3.50.50.60">
    <property type="entry name" value="FAD/NAD(P)-binding domain"/>
    <property type="match status" value="2"/>
</dbReference>
<evidence type="ECO:0000259" key="8">
    <source>
        <dbReference type="Pfam" id="PF01593"/>
    </source>
</evidence>
<dbReference type="Pfam" id="PF01593">
    <property type="entry name" value="Amino_oxidase"/>
    <property type="match status" value="2"/>
</dbReference>
<dbReference type="EMBL" id="JAPWTJ010001400">
    <property type="protein sequence ID" value="KAJ8972006.1"/>
    <property type="molecule type" value="Genomic_DNA"/>
</dbReference>
<feature type="domain" description="Amine oxidase" evidence="8">
    <location>
        <begin position="20"/>
        <end position="96"/>
    </location>
</feature>